<keyword evidence="8 20" id="KW-0812">Transmembrane</keyword>
<keyword evidence="16" id="KW-0406">Ion transport</keyword>
<keyword evidence="6 20" id="KW-1003">Cell membrane</keyword>
<dbReference type="InterPro" id="IPR023299">
    <property type="entry name" value="ATPase_P-typ_cyto_dom_N"/>
</dbReference>
<dbReference type="InterPro" id="IPR036163">
    <property type="entry name" value="HMA_dom_sf"/>
</dbReference>
<dbReference type="RefSeq" id="WP_127696249.1">
    <property type="nucleotide sequence ID" value="NZ_SACQ01000015.1"/>
</dbReference>
<dbReference type="GO" id="GO:0140581">
    <property type="term" value="F:P-type monovalent copper transporter activity"/>
    <property type="evidence" value="ECO:0007669"/>
    <property type="project" value="UniProtKB-EC"/>
</dbReference>
<dbReference type="SFLD" id="SFLDF00027">
    <property type="entry name" value="p-type_atpase"/>
    <property type="match status" value="1"/>
</dbReference>
<dbReference type="Gene3D" id="3.40.50.1000">
    <property type="entry name" value="HAD superfamily/HAD-like"/>
    <property type="match status" value="1"/>
</dbReference>
<dbReference type="Pfam" id="PF00403">
    <property type="entry name" value="HMA"/>
    <property type="match status" value="1"/>
</dbReference>
<feature type="transmembrane region" description="Helical" evidence="20">
    <location>
        <begin position="388"/>
        <end position="411"/>
    </location>
</feature>
<evidence type="ECO:0000256" key="10">
    <source>
        <dbReference type="ARBA" id="ARBA00022741"/>
    </source>
</evidence>
<comment type="caution">
    <text evidence="22">The sequence shown here is derived from an EMBL/GenBank/DDBJ whole genome shotgun (WGS) entry which is preliminary data.</text>
</comment>
<evidence type="ECO:0000256" key="17">
    <source>
        <dbReference type="ARBA" id="ARBA00023136"/>
    </source>
</evidence>
<dbReference type="SUPFAM" id="SSF81665">
    <property type="entry name" value="Calcium ATPase, transmembrane domain M"/>
    <property type="match status" value="1"/>
</dbReference>
<evidence type="ECO:0000256" key="2">
    <source>
        <dbReference type="ARBA" id="ARBA00006024"/>
    </source>
</evidence>
<proteinExistence type="inferred from homology"/>
<keyword evidence="7" id="KW-0597">Phosphoprotein</keyword>
<dbReference type="GO" id="GO:0043682">
    <property type="term" value="F:P-type divalent copper transporter activity"/>
    <property type="evidence" value="ECO:0007669"/>
    <property type="project" value="TreeGrafter"/>
</dbReference>
<dbReference type="Gene3D" id="3.30.70.100">
    <property type="match status" value="1"/>
</dbReference>
<dbReference type="PROSITE" id="PS50846">
    <property type="entry name" value="HMA_2"/>
    <property type="match status" value="1"/>
</dbReference>
<feature type="transmembrane region" description="Helical" evidence="20">
    <location>
        <begin position="207"/>
        <end position="226"/>
    </location>
</feature>
<dbReference type="PANTHER" id="PTHR43520:SF6">
    <property type="entry name" value="COPPER-EXPORTING P-TYPE ATPASE"/>
    <property type="match status" value="1"/>
</dbReference>
<dbReference type="Pfam" id="PF00702">
    <property type="entry name" value="Hydrolase"/>
    <property type="match status" value="1"/>
</dbReference>
<dbReference type="SUPFAM" id="SSF56784">
    <property type="entry name" value="HAD-like"/>
    <property type="match status" value="1"/>
</dbReference>
<dbReference type="Gene3D" id="2.70.150.10">
    <property type="entry name" value="Calcium-transporting ATPase, cytoplasmic transduction domain A"/>
    <property type="match status" value="1"/>
</dbReference>
<dbReference type="InterPro" id="IPR023214">
    <property type="entry name" value="HAD_sf"/>
</dbReference>
<keyword evidence="23" id="KW-1185">Reference proteome</keyword>
<feature type="transmembrane region" description="Helical" evidence="20">
    <location>
        <begin position="179"/>
        <end position="201"/>
    </location>
</feature>
<dbReference type="NCBIfam" id="TIGR01525">
    <property type="entry name" value="ATPase-IB_hvy"/>
    <property type="match status" value="1"/>
</dbReference>
<dbReference type="AlphaFoldDB" id="A0A437Q185"/>
<sequence length="761" mass="80473">MGYSDTDSTQEKTSLKQPSGSIDLIIDGAGCASCVGKIEGALTSVKGVQQAEMNFAARTVSVSGQSEPSALIQAVKQAGYSAKVVQSSSEEALLDEKEQADLAYYKTLMWKMWIGLALGLPLMIYSLIGGEMTVTTPTERLAWLFVGALTFSVMFFAGKHFFVGAWQSFKNHSANMDTLIALGTGTAWVYSMAVIAVPELIPDMARHVYFEATAMIIGLINLGLALEVKARGRTSEAIKRLIGLQPKTARVLRDGIEVDIPIEQVLLHDIVRVRPGEKIPVDGVIQEGQTAIDESMLTGEPMPVVKKTGDEVVTGTLNKTGSIVFKATRVGKDTALAQIIKMVKVAQNSKPPIGRLADIISAYFVPVVMIIAVLSALAWLNFGPEPALAFAIVSATTVLIIACPCALGLATPMSVMVGVGKAAEAGVLIRNGAALQTASKITAMILDKTGTITEGAPKVTDIIVTNGSHEDSILQLAASIESSSEHPLAMAIVESATAKGLTLNRAENFNAIAGHGATATIQNQYLLLGNEKLMRDRKVDISGYIETAQQLASEAKTPIYFAVDEQLAAVIAVSDPIKQDSITAINRLQSNGIRVVMLTGDNRLTAKAVAEKVGITEFFAEVLPEDKAQKVAELQQQGEVVGMTGDGINDAPALALANVGFAIGTGTDVAIESADITLMRGSLHGLADAIAVSKATLRNIKQNLFGAFIYNVAGVPFAAGVLYPFFGLLLSPVIAGAAMAFSSLTVVMNANRLRLFKAKEH</sequence>
<evidence type="ECO:0000256" key="6">
    <source>
        <dbReference type="ARBA" id="ARBA00022475"/>
    </source>
</evidence>
<evidence type="ECO:0000256" key="11">
    <source>
        <dbReference type="ARBA" id="ARBA00022796"/>
    </source>
</evidence>
<evidence type="ECO:0000256" key="14">
    <source>
        <dbReference type="ARBA" id="ARBA00022989"/>
    </source>
</evidence>
<dbReference type="SFLD" id="SFLDS00003">
    <property type="entry name" value="Haloacid_Dehalogenase"/>
    <property type="match status" value="1"/>
</dbReference>
<keyword evidence="10 20" id="KW-0547">Nucleotide-binding</keyword>
<dbReference type="Gene3D" id="3.40.1110.10">
    <property type="entry name" value="Calcium-transporting ATPase, cytoplasmic domain N"/>
    <property type="match status" value="1"/>
</dbReference>
<dbReference type="InterPro" id="IPR059000">
    <property type="entry name" value="ATPase_P-type_domA"/>
</dbReference>
<keyword evidence="13" id="KW-1278">Translocase</keyword>
<keyword evidence="9 20" id="KW-0479">Metal-binding</keyword>
<dbReference type="PRINTS" id="PR00120">
    <property type="entry name" value="HATPASE"/>
</dbReference>
<dbReference type="GO" id="GO:0005507">
    <property type="term" value="F:copper ion binding"/>
    <property type="evidence" value="ECO:0007669"/>
    <property type="project" value="TreeGrafter"/>
</dbReference>
<dbReference type="PROSITE" id="PS00154">
    <property type="entry name" value="ATPASE_E1_E2"/>
    <property type="match status" value="1"/>
</dbReference>
<dbReference type="InterPro" id="IPR044492">
    <property type="entry name" value="P_typ_ATPase_HD_dom"/>
</dbReference>
<dbReference type="SUPFAM" id="SSF55008">
    <property type="entry name" value="HMA, heavy metal-associated domain"/>
    <property type="match status" value="1"/>
</dbReference>
<dbReference type="EMBL" id="SACQ01000015">
    <property type="protein sequence ID" value="RVU28274.1"/>
    <property type="molecule type" value="Genomic_DNA"/>
</dbReference>
<keyword evidence="12 20" id="KW-0067">ATP-binding</keyword>
<dbReference type="SUPFAM" id="SSF81653">
    <property type="entry name" value="Calcium ATPase, transduction domain A"/>
    <property type="match status" value="1"/>
</dbReference>
<dbReference type="InterPro" id="IPR018303">
    <property type="entry name" value="ATPase_P-typ_P_site"/>
</dbReference>
<feature type="domain" description="HMA" evidence="21">
    <location>
        <begin position="20"/>
        <end position="83"/>
    </location>
</feature>
<dbReference type="PRINTS" id="PR00119">
    <property type="entry name" value="CATATPASE"/>
</dbReference>
<evidence type="ECO:0000256" key="9">
    <source>
        <dbReference type="ARBA" id="ARBA00022723"/>
    </source>
</evidence>
<dbReference type="InterPro" id="IPR008250">
    <property type="entry name" value="ATPase_P-typ_transduc_dom_A_sf"/>
</dbReference>
<evidence type="ECO:0000256" key="15">
    <source>
        <dbReference type="ARBA" id="ARBA00023008"/>
    </source>
</evidence>
<evidence type="ECO:0000256" key="12">
    <source>
        <dbReference type="ARBA" id="ARBA00022840"/>
    </source>
</evidence>
<comment type="similarity">
    <text evidence="2 20">Belongs to the cation transport ATPase (P-type) (TC 3.A.3) family. Type IB subfamily.</text>
</comment>
<evidence type="ECO:0000256" key="1">
    <source>
        <dbReference type="ARBA" id="ARBA00004651"/>
    </source>
</evidence>
<name>A0A437Q185_9GAMM</name>
<evidence type="ECO:0000256" key="13">
    <source>
        <dbReference type="ARBA" id="ARBA00022967"/>
    </source>
</evidence>
<dbReference type="InterPro" id="IPR027256">
    <property type="entry name" value="P-typ_ATPase_IB"/>
</dbReference>
<dbReference type="Proteomes" id="UP000282818">
    <property type="component" value="Unassembled WGS sequence"/>
</dbReference>
<dbReference type="GO" id="GO:0016887">
    <property type="term" value="F:ATP hydrolysis activity"/>
    <property type="evidence" value="ECO:0007669"/>
    <property type="project" value="InterPro"/>
</dbReference>
<dbReference type="Pfam" id="PF00122">
    <property type="entry name" value="E1-E2_ATPase"/>
    <property type="match status" value="1"/>
</dbReference>
<reference evidence="22 23" key="1">
    <citation type="submission" date="2019-01" db="EMBL/GenBank/DDBJ databases">
        <authorList>
            <person name="Chen W.-M."/>
        </authorList>
    </citation>
    <scope>NUCLEOTIDE SEQUENCE [LARGE SCALE GENOMIC DNA]</scope>
    <source>
        <strain evidence="22 23">HPM-16</strain>
    </source>
</reference>
<dbReference type="InterPro" id="IPR001757">
    <property type="entry name" value="P_typ_ATPase"/>
</dbReference>
<evidence type="ECO:0000256" key="19">
    <source>
        <dbReference type="ARBA" id="ARBA00033239"/>
    </source>
</evidence>
<dbReference type="NCBIfam" id="TIGR01494">
    <property type="entry name" value="ATPase_P-type"/>
    <property type="match status" value="1"/>
</dbReference>
<evidence type="ECO:0000313" key="23">
    <source>
        <dbReference type="Proteomes" id="UP000282818"/>
    </source>
</evidence>
<dbReference type="EC" id="7.2.2.8" evidence="3"/>
<organism evidence="22 23">
    <name type="scientific">Neptunomonas marina</name>
    <dbReference type="NCBI Taxonomy" id="1815562"/>
    <lineage>
        <taxon>Bacteria</taxon>
        <taxon>Pseudomonadati</taxon>
        <taxon>Pseudomonadota</taxon>
        <taxon>Gammaproteobacteria</taxon>
        <taxon>Oceanospirillales</taxon>
        <taxon>Oceanospirillaceae</taxon>
        <taxon>Neptunomonas</taxon>
    </lineage>
</organism>
<protein>
    <recommendedName>
        <fullName evidence="4">Copper-exporting P-type ATPase</fullName>
        <ecNumber evidence="3">7.2.2.8</ecNumber>
    </recommendedName>
    <alternativeName>
        <fullName evidence="18">Copper-exporting P-type ATPase A</fullName>
    </alternativeName>
    <alternativeName>
        <fullName evidence="19">Cu(+)-exporting ATPase</fullName>
    </alternativeName>
</protein>
<gene>
    <name evidence="22" type="ORF">EOE65_17790</name>
</gene>
<keyword evidence="14 20" id="KW-1133">Transmembrane helix</keyword>
<dbReference type="CDD" id="cd02094">
    <property type="entry name" value="P-type_ATPase_Cu-like"/>
    <property type="match status" value="1"/>
</dbReference>
<evidence type="ECO:0000256" key="16">
    <source>
        <dbReference type="ARBA" id="ARBA00023065"/>
    </source>
</evidence>
<evidence type="ECO:0000256" key="7">
    <source>
        <dbReference type="ARBA" id="ARBA00022553"/>
    </source>
</evidence>
<dbReference type="GO" id="GO:0005524">
    <property type="term" value="F:ATP binding"/>
    <property type="evidence" value="ECO:0007669"/>
    <property type="project" value="UniProtKB-UniRule"/>
</dbReference>
<evidence type="ECO:0000256" key="5">
    <source>
        <dbReference type="ARBA" id="ARBA00022448"/>
    </source>
</evidence>
<dbReference type="InterPro" id="IPR036412">
    <property type="entry name" value="HAD-like_sf"/>
</dbReference>
<accession>A0A437Q185</accession>
<dbReference type="CDD" id="cd00371">
    <property type="entry name" value="HMA"/>
    <property type="match status" value="1"/>
</dbReference>
<dbReference type="GO" id="GO:0055070">
    <property type="term" value="P:copper ion homeostasis"/>
    <property type="evidence" value="ECO:0007669"/>
    <property type="project" value="TreeGrafter"/>
</dbReference>
<evidence type="ECO:0000256" key="3">
    <source>
        <dbReference type="ARBA" id="ARBA00012517"/>
    </source>
</evidence>
<dbReference type="NCBIfam" id="TIGR01511">
    <property type="entry name" value="ATPase-IB1_Cu"/>
    <property type="match status" value="1"/>
</dbReference>
<keyword evidence="5" id="KW-0813">Transport</keyword>
<evidence type="ECO:0000256" key="8">
    <source>
        <dbReference type="ARBA" id="ARBA00022692"/>
    </source>
</evidence>
<evidence type="ECO:0000256" key="18">
    <source>
        <dbReference type="ARBA" id="ARBA00029719"/>
    </source>
</evidence>
<dbReference type="InterPro" id="IPR023298">
    <property type="entry name" value="ATPase_P-typ_TM_dom_sf"/>
</dbReference>
<evidence type="ECO:0000259" key="21">
    <source>
        <dbReference type="PROSITE" id="PS50846"/>
    </source>
</evidence>
<keyword evidence="11" id="KW-0187">Copper transport</keyword>
<dbReference type="GO" id="GO:0060003">
    <property type="term" value="P:copper ion export"/>
    <property type="evidence" value="ECO:0007669"/>
    <property type="project" value="UniProtKB-ARBA"/>
</dbReference>
<comment type="subcellular location">
    <subcellularLocation>
        <location evidence="1">Cell membrane</location>
        <topology evidence="1">Multi-pass membrane protein</topology>
    </subcellularLocation>
</comment>
<dbReference type="InterPro" id="IPR006121">
    <property type="entry name" value="HMA_dom"/>
</dbReference>
<evidence type="ECO:0000256" key="20">
    <source>
        <dbReference type="RuleBase" id="RU362081"/>
    </source>
</evidence>
<dbReference type="PANTHER" id="PTHR43520">
    <property type="entry name" value="ATP7, ISOFORM B"/>
    <property type="match status" value="1"/>
</dbReference>
<feature type="transmembrane region" description="Helical" evidence="20">
    <location>
        <begin position="704"/>
        <end position="723"/>
    </location>
</feature>
<feature type="transmembrane region" description="Helical" evidence="20">
    <location>
        <begin position="108"/>
        <end position="128"/>
    </location>
</feature>
<dbReference type="GO" id="GO:0005886">
    <property type="term" value="C:plasma membrane"/>
    <property type="evidence" value="ECO:0007669"/>
    <property type="project" value="UniProtKB-SubCell"/>
</dbReference>
<evidence type="ECO:0000256" key="4">
    <source>
        <dbReference type="ARBA" id="ARBA00015102"/>
    </source>
</evidence>
<feature type="transmembrane region" description="Helical" evidence="20">
    <location>
        <begin position="729"/>
        <end position="750"/>
    </location>
</feature>
<feature type="transmembrane region" description="Helical" evidence="20">
    <location>
        <begin position="360"/>
        <end position="382"/>
    </location>
</feature>
<dbReference type="FunFam" id="2.70.150.10:FF:000020">
    <property type="entry name" value="Copper-exporting P-type ATPase A"/>
    <property type="match status" value="1"/>
</dbReference>
<keyword evidence="15" id="KW-0186">Copper</keyword>
<evidence type="ECO:0000313" key="22">
    <source>
        <dbReference type="EMBL" id="RVU28274.1"/>
    </source>
</evidence>
<keyword evidence="17 20" id="KW-0472">Membrane</keyword>
<dbReference type="SFLD" id="SFLDG00002">
    <property type="entry name" value="C1.7:_P-type_atpase_like"/>
    <property type="match status" value="1"/>
</dbReference>
<feature type="transmembrane region" description="Helical" evidence="20">
    <location>
        <begin position="140"/>
        <end position="158"/>
    </location>
</feature>